<sequence>MLIIGQLLAWVFDDGWQREAKHLYEHSFTQHNLPITDIVVVGFGGGSNAIIIFSSVDQTCKQQGSAATGVELERLKRDYGKSMKMLSTGEKCTTIYINFV</sequence>
<keyword evidence="3" id="KW-1185">Reference proteome</keyword>
<dbReference type="GeneID" id="111018986"/>
<keyword evidence="2" id="KW-0677">Repeat</keyword>
<keyword evidence="1" id="KW-0853">WD repeat</keyword>
<evidence type="ECO:0000256" key="1">
    <source>
        <dbReference type="ARBA" id="ARBA00022574"/>
    </source>
</evidence>
<dbReference type="KEGG" id="mcha:111018986"/>
<dbReference type="GO" id="GO:0006261">
    <property type="term" value="P:DNA-templated DNA replication"/>
    <property type="evidence" value="ECO:0007669"/>
    <property type="project" value="TreeGrafter"/>
</dbReference>
<dbReference type="GO" id="GO:0120330">
    <property type="term" value="C:rixosome complex"/>
    <property type="evidence" value="ECO:0007669"/>
    <property type="project" value="TreeGrafter"/>
</dbReference>
<evidence type="ECO:0000256" key="2">
    <source>
        <dbReference type="ARBA" id="ARBA00022737"/>
    </source>
</evidence>
<dbReference type="RefSeq" id="XP_022150989.1">
    <property type="nucleotide sequence ID" value="XM_022295297.1"/>
</dbReference>
<dbReference type="GO" id="GO:0006364">
    <property type="term" value="P:rRNA processing"/>
    <property type="evidence" value="ECO:0007669"/>
    <property type="project" value="TreeGrafter"/>
</dbReference>
<dbReference type="PANTHER" id="PTHR18763:SF0">
    <property type="entry name" value="WD REPEAT-CONTAINING PROTEIN 18"/>
    <property type="match status" value="1"/>
</dbReference>
<dbReference type="AlphaFoldDB" id="A0A6J1DBP1"/>
<dbReference type="InterPro" id="IPR045227">
    <property type="entry name" value="WDR18/Ipi3/RID3"/>
</dbReference>
<dbReference type="GO" id="GO:0005656">
    <property type="term" value="C:nuclear pre-replicative complex"/>
    <property type="evidence" value="ECO:0007669"/>
    <property type="project" value="TreeGrafter"/>
</dbReference>
<evidence type="ECO:0000313" key="4">
    <source>
        <dbReference type="RefSeq" id="XP_022150989.1"/>
    </source>
</evidence>
<organism evidence="3 4">
    <name type="scientific">Momordica charantia</name>
    <name type="common">Bitter gourd</name>
    <name type="synonym">Balsam pear</name>
    <dbReference type="NCBI Taxonomy" id="3673"/>
    <lineage>
        <taxon>Eukaryota</taxon>
        <taxon>Viridiplantae</taxon>
        <taxon>Streptophyta</taxon>
        <taxon>Embryophyta</taxon>
        <taxon>Tracheophyta</taxon>
        <taxon>Spermatophyta</taxon>
        <taxon>Magnoliopsida</taxon>
        <taxon>eudicotyledons</taxon>
        <taxon>Gunneridae</taxon>
        <taxon>Pentapetalae</taxon>
        <taxon>rosids</taxon>
        <taxon>fabids</taxon>
        <taxon>Cucurbitales</taxon>
        <taxon>Cucurbitaceae</taxon>
        <taxon>Momordiceae</taxon>
        <taxon>Momordica</taxon>
    </lineage>
</organism>
<evidence type="ECO:0000313" key="3">
    <source>
        <dbReference type="Proteomes" id="UP000504603"/>
    </source>
</evidence>
<protein>
    <submittedName>
        <fullName evidence="4">Protein ROOT INITIATION DEFECTIVE 3-like</fullName>
    </submittedName>
</protein>
<proteinExistence type="predicted"/>
<dbReference type="OrthoDB" id="6252103at2759"/>
<name>A0A6J1DBP1_MOMCH</name>
<dbReference type="Proteomes" id="UP000504603">
    <property type="component" value="Unplaced"/>
</dbReference>
<accession>A0A6J1DBP1</accession>
<reference evidence="4" key="1">
    <citation type="submission" date="2025-08" db="UniProtKB">
        <authorList>
            <consortium name="RefSeq"/>
        </authorList>
    </citation>
    <scope>IDENTIFICATION</scope>
    <source>
        <strain evidence="4">OHB3-1</strain>
    </source>
</reference>
<dbReference type="PANTHER" id="PTHR18763">
    <property type="entry name" value="WD-REPEAT PROTEIN 18"/>
    <property type="match status" value="1"/>
</dbReference>
<gene>
    <name evidence="4" type="primary">LOC111018986</name>
</gene>